<name>A0A840ITW4_9PSEU</name>
<protein>
    <recommendedName>
        <fullName evidence="3">PE family protein</fullName>
    </recommendedName>
</protein>
<sequence length="132" mass="14024">MWEDVQFSVLDPGGWSTAPNGFALQPDEAKQVLKELRGYEDRLLAMHQKAQNLCSMAAPSEDPATMAMHVARVGDGSGKLGAFSYGGGHIDLQLAYVRELIDRIAKALTAIGETDQAQAAALPGADTPSGHM</sequence>
<evidence type="ECO:0008006" key="3">
    <source>
        <dbReference type="Google" id="ProtNLM"/>
    </source>
</evidence>
<gene>
    <name evidence="1" type="ORF">BJY18_002795</name>
</gene>
<dbReference type="Proteomes" id="UP000581769">
    <property type="component" value="Unassembled WGS sequence"/>
</dbReference>
<keyword evidence="2" id="KW-1185">Reference proteome</keyword>
<reference evidence="1 2" key="1">
    <citation type="submission" date="2020-08" db="EMBL/GenBank/DDBJ databases">
        <title>Sequencing the genomes of 1000 actinobacteria strains.</title>
        <authorList>
            <person name="Klenk H.-P."/>
        </authorList>
    </citation>
    <scope>NUCLEOTIDE SEQUENCE [LARGE SCALE GENOMIC DNA]</scope>
    <source>
        <strain evidence="1 2">DSM 45859</strain>
    </source>
</reference>
<organism evidence="1 2">
    <name type="scientific">Amycolatopsis jiangsuensis</name>
    <dbReference type="NCBI Taxonomy" id="1181879"/>
    <lineage>
        <taxon>Bacteria</taxon>
        <taxon>Bacillati</taxon>
        <taxon>Actinomycetota</taxon>
        <taxon>Actinomycetes</taxon>
        <taxon>Pseudonocardiales</taxon>
        <taxon>Pseudonocardiaceae</taxon>
        <taxon>Amycolatopsis</taxon>
    </lineage>
</organism>
<evidence type="ECO:0000313" key="1">
    <source>
        <dbReference type="EMBL" id="MBB4685310.1"/>
    </source>
</evidence>
<proteinExistence type="predicted"/>
<comment type="caution">
    <text evidence="1">The sequence shown here is derived from an EMBL/GenBank/DDBJ whole genome shotgun (WGS) entry which is preliminary data.</text>
</comment>
<accession>A0A840ITW4</accession>
<dbReference type="RefSeq" id="WP_184780357.1">
    <property type="nucleotide sequence ID" value="NZ_JACHMG010000001.1"/>
</dbReference>
<dbReference type="AlphaFoldDB" id="A0A840ITW4"/>
<dbReference type="EMBL" id="JACHMG010000001">
    <property type="protein sequence ID" value="MBB4685310.1"/>
    <property type="molecule type" value="Genomic_DNA"/>
</dbReference>
<evidence type="ECO:0000313" key="2">
    <source>
        <dbReference type="Proteomes" id="UP000581769"/>
    </source>
</evidence>